<proteinExistence type="predicted"/>
<dbReference type="EMBL" id="MK522038">
    <property type="protein sequence ID" value="QOR60421.1"/>
    <property type="molecule type" value="Genomic_DNA"/>
</dbReference>
<sequence length="180" mass="20310">MIYDTPTKADDGMRHVKALTEDKKRCFIQLNDISVLDVDSSTGEVSLEITGEDNQAKIENVHSTNIKSALENSEEWFGKKVSEKAIDKAYIVDDSITAEKIEATRIFAANRELVDFETIAPGTKCSVFLEFAGLWFARSHFGPTWNIVQVKIHEEKTPEVEVPSVDAYPEECMFEDEESK</sequence>
<organism evidence="1">
    <name type="scientific">Bathycoccus sp. RCC716 virus 2</name>
    <dbReference type="NCBI Taxonomy" id="2530039"/>
    <lineage>
        <taxon>Viruses</taxon>
        <taxon>Varidnaviria</taxon>
        <taxon>Bamfordvirae</taxon>
        <taxon>Nucleocytoviricota</taxon>
        <taxon>Megaviricetes</taxon>
        <taxon>Algavirales</taxon>
        <taxon>Phycodnaviridae</taxon>
        <taxon>Prasinovirus</taxon>
    </lineage>
</organism>
<evidence type="ECO:0000313" key="1">
    <source>
        <dbReference type="EMBL" id="QOR60421.1"/>
    </source>
</evidence>
<name>A0A7S6P255_9PHYC</name>
<dbReference type="InterPro" id="IPR043804">
    <property type="entry name" value="DUF5871"/>
</dbReference>
<dbReference type="Pfam" id="PF19196">
    <property type="entry name" value="DUF5871"/>
    <property type="match status" value="1"/>
</dbReference>
<accession>A0A7S6P255</accession>
<protein>
    <submittedName>
        <fullName evidence="1">Uncharacterized protein</fullName>
    </submittedName>
</protein>
<reference evidence="1" key="1">
    <citation type="submission" date="2019-02" db="EMBL/GenBank/DDBJ databases">
        <authorList>
            <person name="Bachy C."/>
            <person name="Yung C.-M."/>
            <person name="Roux S."/>
            <person name="Sullivan M.B."/>
            <person name="Worden A.Z."/>
        </authorList>
    </citation>
    <scope>NUCLEOTIDE SEQUENCE</scope>
    <source>
        <strain evidence="1">BII-V2</strain>
    </source>
</reference>